<evidence type="ECO:0000256" key="1">
    <source>
        <dbReference type="SAM" id="Phobius"/>
    </source>
</evidence>
<dbReference type="Proteomes" id="UP000050398">
    <property type="component" value="Unassembled WGS sequence"/>
</dbReference>
<proteinExistence type="predicted"/>
<dbReference type="PATRIC" id="fig|218284.4.peg.1689"/>
<gene>
    <name evidence="2" type="ORF">AM506_17350</name>
</gene>
<reference evidence="2 3" key="1">
    <citation type="submission" date="2015-08" db="EMBL/GenBank/DDBJ databases">
        <title>Draft Genome Sequence of Bacillus vietnamensis UCD-SED5.</title>
        <authorList>
            <person name="Lee R.D."/>
            <person name="Jospin G."/>
            <person name="Lang J.M."/>
            <person name="Coil D.A."/>
            <person name="Eisen J.A."/>
        </authorList>
    </citation>
    <scope>NUCLEOTIDE SEQUENCE [LARGE SCALE GENOMIC DNA]</scope>
    <source>
        <strain evidence="2 3">UCD-SED5</strain>
    </source>
</reference>
<dbReference type="RefSeq" id="WP_060673777.1">
    <property type="nucleotide sequence ID" value="NZ_LIXZ01000016.1"/>
</dbReference>
<name>A0A0P6VYW8_9BACI</name>
<accession>A0A0P6VYW8</accession>
<feature type="transmembrane region" description="Helical" evidence="1">
    <location>
        <begin position="41"/>
        <end position="57"/>
    </location>
</feature>
<evidence type="ECO:0000313" key="3">
    <source>
        <dbReference type="Proteomes" id="UP000050398"/>
    </source>
</evidence>
<protein>
    <submittedName>
        <fullName evidence="2">Uncharacterized protein</fullName>
    </submittedName>
</protein>
<keyword evidence="1" id="KW-0472">Membrane</keyword>
<comment type="caution">
    <text evidence="2">The sequence shown here is derived from an EMBL/GenBank/DDBJ whole genome shotgun (WGS) entry which is preliminary data.</text>
</comment>
<evidence type="ECO:0000313" key="2">
    <source>
        <dbReference type="EMBL" id="KPL58382.1"/>
    </source>
</evidence>
<organism evidence="2 3">
    <name type="scientific">Rossellomorea vietnamensis</name>
    <dbReference type="NCBI Taxonomy" id="218284"/>
    <lineage>
        <taxon>Bacteria</taxon>
        <taxon>Bacillati</taxon>
        <taxon>Bacillota</taxon>
        <taxon>Bacilli</taxon>
        <taxon>Bacillales</taxon>
        <taxon>Bacillaceae</taxon>
        <taxon>Rossellomorea</taxon>
    </lineage>
</organism>
<dbReference type="EMBL" id="LIXZ01000016">
    <property type="protein sequence ID" value="KPL58382.1"/>
    <property type="molecule type" value="Genomic_DNA"/>
</dbReference>
<feature type="transmembrane region" description="Helical" evidence="1">
    <location>
        <begin position="69"/>
        <end position="87"/>
    </location>
</feature>
<dbReference type="OrthoDB" id="2889569at2"/>
<keyword evidence="1" id="KW-1133">Transmembrane helix</keyword>
<feature type="transmembrane region" description="Helical" evidence="1">
    <location>
        <begin position="12"/>
        <end position="29"/>
    </location>
</feature>
<dbReference type="AlphaFoldDB" id="A0A0P6VYW8"/>
<sequence length="91" mass="10597">MKKETSTKMWHTLRNITLVIILFIFIRYLFDENPYNDRIGWSVMIVFWISKGVFDAIEDKKKGNKKSMAANVVFVTAGLGVLCWQGIQFFS</sequence>
<keyword evidence="1" id="KW-0812">Transmembrane</keyword>